<dbReference type="OrthoDB" id="10034726at2759"/>
<evidence type="ECO:0000256" key="12">
    <source>
        <dbReference type="SAM" id="SignalP"/>
    </source>
</evidence>
<dbReference type="InterPro" id="IPR000276">
    <property type="entry name" value="GPCR_Rhodpsn"/>
</dbReference>
<evidence type="ECO:0000256" key="8">
    <source>
        <dbReference type="ARBA" id="ARBA00023170"/>
    </source>
</evidence>
<dbReference type="SUPFAM" id="SSF81321">
    <property type="entry name" value="Family A G protein-coupled receptor-like"/>
    <property type="match status" value="1"/>
</dbReference>
<feature type="transmembrane region" description="Helical" evidence="11">
    <location>
        <begin position="44"/>
        <end position="67"/>
    </location>
</feature>
<evidence type="ECO:0000256" key="6">
    <source>
        <dbReference type="ARBA" id="ARBA00023136"/>
    </source>
</evidence>
<accession>A0A812D029</accession>
<dbReference type="PROSITE" id="PS50262">
    <property type="entry name" value="G_PROTEIN_RECEP_F1_2"/>
    <property type="match status" value="1"/>
</dbReference>
<evidence type="ECO:0000256" key="2">
    <source>
        <dbReference type="ARBA" id="ARBA00022475"/>
    </source>
</evidence>
<dbReference type="InterPro" id="IPR017452">
    <property type="entry name" value="GPCR_Rhodpsn_7TM"/>
</dbReference>
<evidence type="ECO:0000256" key="1">
    <source>
        <dbReference type="ARBA" id="ARBA00004651"/>
    </source>
</evidence>
<keyword evidence="6 11" id="KW-0472">Membrane</keyword>
<evidence type="ECO:0000313" key="14">
    <source>
        <dbReference type="EMBL" id="CAE1281421.1"/>
    </source>
</evidence>
<evidence type="ECO:0000256" key="9">
    <source>
        <dbReference type="ARBA" id="ARBA00023224"/>
    </source>
</evidence>
<dbReference type="GO" id="GO:0005886">
    <property type="term" value="C:plasma membrane"/>
    <property type="evidence" value="ECO:0007669"/>
    <property type="project" value="UniProtKB-SubCell"/>
</dbReference>
<evidence type="ECO:0000313" key="15">
    <source>
        <dbReference type="Proteomes" id="UP000597762"/>
    </source>
</evidence>
<feature type="transmembrane region" description="Helical" evidence="11">
    <location>
        <begin position="226"/>
        <end position="247"/>
    </location>
</feature>
<dbReference type="PANTHER" id="PTHR24248:SF125">
    <property type="entry name" value="DOPAMINE D2-LIKE RECEPTOR"/>
    <property type="match status" value="1"/>
</dbReference>
<feature type="compositionally biased region" description="Low complexity" evidence="10">
    <location>
        <begin position="172"/>
        <end position="183"/>
    </location>
</feature>
<feature type="region of interest" description="Disordered" evidence="10">
    <location>
        <begin position="160"/>
        <end position="183"/>
    </location>
</feature>
<feature type="signal peptide" evidence="12">
    <location>
        <begin position="1"/>
        <end position="18"/>
    </location>
</feature>
<evidence type="ECO:0000256" key="4">
    <source>
        <dbReference type="ARBA" id="ARBA00022989"/>
    </source>
</evidence>
<keyword evidence="15" id="KW-1185">Reference proteome</keyword>
<evidence type="ECO:0000259" key="13">
    <source>
        <dbReference type="PROSITE" id="PS50262"/>
    </source>
</evidence>
<dbReference type="EMBL" id="CAHIKZ030002113">
    <property type="protein sequence ID" value="CAE1281421.1"/>
    <property type="molecule type" value="Genomic_DNA"/>
</dbReference>
<keyword evidence="12" id="KW-0732">Signal</keyword>
<keyword evidence="8" id="KW-0675">Receptor</keyword>
<feature type="domain" description="G-protein coupled receptors family 1 profile" evidence="13">
    <location>
        <begin position="1"/>
        <end position="279"/>
    </location>
</feature>
<proteinExistence type="predicted"/>
<dbReference type="GO" id="GO:0001591">
    <property type="term" value="F:dopamine neurotransmitter receptor activity, coupled via Gi/Go"/>
    <property type="evidence" value="ECO:0007669"/>
    <property type="project" value="TreeGrafter"/>
</dbReference>
<keyword evidence="9" id="KW-0807">Transducer</keyword>
<sequence>MTVAVKLLIVWSLSLVVSSPITVLGILDETNLFIEEMCVLNNDFFIIYGSIIAFFIPLIIMVVTNVLTMQLLNEQARLCNQKSKIEGCPMIRRVQGSRKVNNKRKILNARFQSPKLQTAGHANSAPASRKWATDSNENRKLLARKNNTKQIKIDVESEIQPLNDGSGGSAGGSFSANSSPASPRPSRLRFLIAKHNIATKAANIMLLRKDTFKENAVQTEQKATKVLGVVFTIFVVSWAPFFTTNILTVLCKWCRVDRLLFVAFVWLGYISSTLNPIIYTVFNRTFKVTFIKLLCCNYESFGRLNRNQSLKSGETTAYYHGFSGPDKNNESLC</sequence>
<comment type="caution">
    <text evidence="14">The sequence shown here is derived from an EMBL/GenBank/DDBJ whole genome shotgun (WGS) entry which is preliminary data.</text>
</comment>
<dbReference type="Proteomes" id="UP000597762">
    <property type="component" value="Unassembled WGS sequence"/>
</dbReference>
<name>A0A812D029_ACAPH</name>
<evidence type="ECO:0000256" key="3">
    <source>
        <dbReference type="ARBA" id="ARBA00022692"/>
    </source>
</evidence>
<gene>
    <name evidence="14" type="ORF">SPHA_42882</name>
</gene>
<keyword evidence="4 11" id="KW-1133">Transmembrane helix</keyword>
<feature type="transmembrane region" description="Helical" evidence="11">
    <location>
        <begin position="259"/>
        <end position="282"/>
    </location>
</feature>
<dbReference type="PANTHER" id="PTHR24248">
    <property type="entry name" value="ADRENERGIC RECEPTOR-RELATED G-PROTEIN COUPLED RECEPTOR"/>
    <property type="match status" value="1"/>
</dbReference>
<dbReference type="GO" id="GO:0045202">
    <property type="term" value="C:synapse"/>
    <property type="evidence" value="ECO:0007669"/>
    <property type="project" value="GOC"/>
</dbReference>
<evidence type="ECO:0000256" key="5">
    <source>
        <dbReference type="ARBA" id="ARBA00023040"/>
    </source>
</evidence>
<dbReference type="PRINTS" id="PR00237">
    <property type="entry name" value="GPCRRHODOPSN"/>
</dbReference>
<feature type="chain" id="PRO_5032789927" evidence="12">
    <location>
        <begin position="19"/>
        <end position="333"/>
    </location>
</feature>
<dbReference type="Gene3D" id="1.20.1070.10">
    <property type="entry name" value="Rhodopsin 7-helix transmembrane proteins"/>
    <property type="match status" value="2"/>
</dbReference>
<keyword evidence="2" id="KW-1003">Cell membrane</keyword>
<evidence type="ECO:0000256" key="10">
    <source>
        <dbReference type="SAM" id="MobiDB-lite"/>
    </source>
</evidence>
<evidence type="ECO:0000256" key="11">
    <source>
        <dbReference type="SAM" id="Phobius"/>
    </source>
</evidence>
<dbReference type="AlphaFoldDB" id="A0A812D029"/>
<protein>
    <submittedName>
        <fullName evidence="14">HTR2</fullName>
    </submittedName>
</protein>
<comment type="subcellular location">
    <subcellularLocation>
        <location evidence="1">Cell membrane</location>
        <topology evidence="1">Multi-pass membrane protein</topology>
    </subcellularLocation>
</comment>
<keyword evidence="3 11" id="KW-0812">Transmembrane</keyword>
<dbReference type="Pfam" id="PF00001">
    <property type="entry name" value="7tm_1"/>
    <property type="match status" value="1"/>
</dbReference>
<evidence type="ECO:0000256" key="7">
    <source>
        <dbReference type="ARBA" id="ARBA00023157"/>
    </source>
</evidence>
<dbReference type="GO" id="GO:0004930">
    <property type="term" value="F:G protein-coupled receptor activity"/>
    <property type="evidence" value="ECO:0007669"/>
    <property type="project" value="UniProtKB-KW"/>
</dbReference>
<organism evidence="14 15">
    <name type="scientific">Acanthosepion pharaonis</name>
    <name type="common">Pharaoh cuttlefish</name>
    <name type="synonym">Sepia pharaonis</name>
    <dbReference type="NCBI Taxonomy" id="158019"/>
    <lineage>
        <taxon>Eukaryota</taxon>
        <taxon>Metazoa</taxon>
        <taxon>Spiralia</taxon>
        <taxon>Lophotrochozoa</taxon>
        <taxon>Mollusca</taxon>
        <taxon>Cephalopoda</taxon>
        <taxon>Coleoidea</taxon>
        <taxon>Decapodiformes</taxon>
        <taxon>Sepiida</taxon>
        <taxon>Sepiina</taxon>
        <taxon>Sepiidae</taxon>
        <taxon>Acanthosepion</taxon>
    </lineage>
</organism>
<feature type="region of interest" description="Disordered" evidence="10">
    <location>
        <begin position="116"/>
        <end position="136"/>
    </location>
</feature>
<keyword evidence="7" id="KW-1015">Disulfide bond</keyword>
<reference evidence="14" key="1">
    <citation type="submission" date="2021-01" db="EMBL/GenBank/DDBJ databases">
        <authorList>
            <person name="Li R."/>
            <person name="Bekaert M."/>
        </authorList>
    </citation>
    <scope>NUCLEOTIDE SEQUENCE</scope>
    <source>
        <strain evidence="14">Farmed</strain>
    </source>
</reference>
<keyword evidence="5" id="KW-0297">G-protein coupled receptor</keyword>